<dbReference type="AlphaFoldDB" id="A0A0K2G8C5"/>
<dbReference type="Pfam" id="PF00583">
    <property type="entry name" value="Acetyltransf_1"/>
    <property type="match status" value="1"/>
</dbReference>
<gene>
    <name evidence="2" type="ORF">NITMOv2_0791</name>
</gene>
<proteinExistence type="predicted"/>
<name>A0A0K2G8C5_NITMO</name>
<dbReference type="InterPro" id="IPR000182">
    <property type="entry name" value="GNAT_dom"/>
</dbReference>
<evidence type="ECO:0000313" key="3">
    <source>
        <dbReference type="Proteomes" id="UP000069205"/>
    </source>
</evidence>
<keyword evidence="2" id="KW-0808">Transferase</keyword>
<dbReference type="CDD" id="cd04301">
    <property type="entry name" value="NAT_SF"/>
    <property type="match status" value="1"/>
</dbReference>
<dbReference type="EMBL" id="CP011801">
    <property type="protein sequence ID" value="ALA57226.1"/>
    <property type="molecule type" value="Genomic_DNA"/>
</dbReference>
<dbReference type="InterPro" id="IPR016181">
    <property type="entry name" value="Acyl_CoA_acyltransferase"/>
</dbReference>
<dbReference type="InterPro" id="IPR052742">
    <property type="entry name" value="Mito_N-acetyltransferase"/>
</dbReference>
<protein>
    <submittedName>
        <fullName evidence="2">GCN5-related N-acetyltransferase</fullName>
    </submittedName>
</protein>
<evidence type="ECO:0000259" key="1">
    <source>
        <dbReference type="PROSITE" id="PS51186"/>
    </source>
</evidence>
<dbReference type="Proteomes" id="UP000069205">
    <property type="component" value="Chromosome"/>
</dbReference>
<dbReference type="PROSITE" id="PS51186">
    <property type="entry name" value="GNAT"/>
    <property type="match status" value="1"/>
</dbReference>
<dbReference type="PANTHER" id="PTHR43138:SF1">
    <property type="entry name" value="N-ACETYLTRANSFERASE ACA1"/>
    <property type="match status" value="1"/>
</dbReference>
<dbReference type="Gene3D" id="3.40.630.30">
    <property type="match status" value="1"/>
</dbReference>
<dbReference type="PATRIC" id="fig|42253.5.peg.777"/>
<dbReference type="STRING" id="42253.NITMOv2_0791"/>
<feature type="domain" description="N-acetyltransferase" evidence="1">
    <location>
        <begin position="17"/>
        <end position="181"/>
    </location>
</feature>
<dbReference type="KEGG" id="nmv:NITMOv2_0791"/>
<dbReference type="GO" id="GO:0016747">
    <property type="term" value="F:acyltransferase activity, transferring groups other than amino-acyl groups"/>
    <property type="evidence" value="ECO:0007669"/>
    <property type="project" value="InterPro"/>
</dbReference>
<dbReference type="SUPFAM" id="SSF55729">
    <property type="entry name" value="Acyl-CoA N-acyltransferases (Nat)"/>
    <property type="match status" value="1"/>
</dbReference>
<evidence type="ECO:0000313" key="2">
    <source>
        <dbReference type="EMBL" id="ALA57226.1"/>
    </source>
</evidence>
<accession>A0A0K2G8C5</accession>
<reference evidence="2 3" key="1">
    <citation type="journal article" date="2015" name="Proc. Natl. Acad. Sci. U.S.A.">
        <title>Expanded metabolic versatility of ubiquitous nitrite-oxidizing bacteria from the genus Nitrospira.</title>
        <authorList>
            <person name="Koch H."/>
            <person name="Lucker S."/>
            <person name="Albertsen M."/>
            <person name="Kitzinger K."/>
            <person name="Herbold C."/>
            <person name="Spieck E."/>
            <person name="Nielsen P.H."/>
            <person name="Wagner M."/>
            <person name="Daims H."/>
        </authorList>
    </citation>
    <scope>NUCLEOTIDE SEQUENCE [LARGE SCALE GENOMIC DNA]</scope>
    <source>
        <strain evidence="2 3">NSP M-1</strain>
    </source>
</reference>
<dbReference type="RefSeq" id="WP_053378597.1">
    <property type="nucleotide sequence ID" value="NZ_CP011801.1"/>
</dbReference>
<organism evidence="2 3">
    <name type="scientific">Nitrospira moscoviensis</name>
    <dbReference type="NCBI Taxonomy" id="42253"/>
    <lineage>
        <taxon>Bacteria</taxon>
        <taxon>Pseudomonadati</taxon>
        <taxon>Nitrospirota</taxon>
        <taxon>Nitrospiria</taxon>
        <taxon>Nitrospirales</taxon>
        <taxon>Nitrospiraceae</taxon>
        <taxon>Nitrospira</taxon>
    </lineage>
</organism>
<dbReference type="PANTHER" id="PTHR43138">
    <property type="entry name" value="ACETYLTRANSFERASE, GNAT FAMILY"/>
    <property type="match status" value="1"/>
</dbReference>
<sequence length="183" mass="20563">MSPTFPIHAALQDGSPVTLVLADQRDIEPLKALYRVIVEEGTSYPHDRFPDHGEFLDYWFRGKQTVVASVPDRNRAAGMAGAFYLKPNWPGRAGHVANAGFIVAPEWRSKGLGRLLGTTMLDYARQLGYRSVIFNLVFSENVVARRLWEQLGFRPIGVIPGAVRKNDTTYQNAIIMFRSLVEE</sequence>
<keyword evidence="3" id="KW-1185">Reference proteome</keyword>